<name>A0A382GWV7_9ZZZZ</name>
<reference evidence="9" key="1">
    <citation type="submission" date="2018-05" db="EMBL/GenBank/DDBJ databases">
        <authorList>
            <person name="Lanie J.A."/>
            <person name="Ng W.-L."/>
            <person name="Kazmierczak K.M."/>
            <person name="Andrzejewski T.M."/>
            <person name="Davidsen T.M."/>
            <person name="Wayne K.J."/>
            <person name="Tettelin H."/>
            <person name="Glass J.I."/>
            <person name="Rusch D."/>
            <person name="Podicherti R."/>
            <person name="Tsui H.-C.T."/>
            <person name="Winkler M.E."/>
        </authorList>
    </citation>
    <scope>NUCLEOTIDE SEQUENCE</scope>
</reference>
<comment type="similarity">
    <text evidence="2">Belongs to the CcmC/CycZ/HelC family.</text>
</comment>
<evidence type="ECO:0000256" key="7">
    <source>
        <dbReference type="SAM" id="Phobius"/>
    </source>
</evidence>
<dbReference type="GO" id="GO:0020037">
    <property type="term" value="F:heme binding"/>
    <property type="evidence" value="ECO:0007669"/>
    <property type="project" value="InterPro"/>
</dbReference>
<dbReference type="GO" id="GO:0017004">
    <property type="term" value="P:cytochrome complex assembly"/>
    <property type="evidence" value="ECO:0007669"/>
    <property type="project" value="UniProtKB-KW"/>
</dbReference>
<proteinExistence type="inferred from homology"/>
<dbReference type="Pfam" id="PF01578">
    <property type="entry name" value="Cytochrom_C_asm"/>
    <property type="match status" value="1"/>
</dbReference>
<keyword evidence="3 7" id="KW-0812">Transmembrane</keyword>
<evidence type="ECO:0000256" key="6">
    <source>
        <dbReference type="ARBA" id="ARBA00023136"/>
    </source>
</evidence>
<feature type="transmembrane region" description="Helical" evidence="7">
    <location>
        <begin position="128"/>
        <end position="146"/>
    </location>
</feature>
<feature type="non-terminal residue" evidence="9">
    <location>
        <position position="186"/>
    </location>
</feature>
<feature type="transmembrane region" description="Helical" evidence="7">
    <location>
        <begin position="12"/>
        <end position="33"/>
    </location>
</feature>
<keyword evidence="5 7" id="KW-1133">Transmembrane helix</keyword>
<dbReference type="PANTHER" id="PTHR30071:SF1">
    <property type="entry name" value="CYTOCHROME B_B6 PROTEIN-RELATED"/>
    <property type="match status" value="1"/>
</dbReference>
<evidence type="ECO:0000256" key="1">
    <source>
        <dbReference type="ARBA" id="ARBA00004141"/>
    </source>
</evidence>
<evidence type="ECO:0000256" key="3">
    <source>
        <dbReference type="ARBA" id="ARBA00022692"/>
    </source>
</evidence>
<dbReference type="InterPro" id="IPR003557">
    <property type="entry name" value="Cyt_c_biogenesis_CcmC"/>
</dbReference>
<accession>A0A382GWV7</accession>
<keyword evidence="6 7" id="KW-0472">Membrane</keyword>
<evidence type="ECO:0000259" key="8">
    <source>
        <dbReference type="Pfam" id="PF01578"/>
    </source>
</evidence>
<protein>
    <recommendedName>
        <fullName evidence="8">Cytochrome c assembly protein domain-containing protein</fullName>
    </recommendedName>
</protein>
<dbReference type="GO" id="GO:0005886">
    <property type="term" value="C:plasma membrane"/>
    <property type="evidence" value="ECO:0007669"/>
    <property type="project" value="TreeGrafter"/>
</dbReference>
<dbReference type="InterPro" id="IPR002541">
    <property type="entry name" value="Cyt_c_assembly"/>
</dbReference>
<organism evidence="9">
    <name type="scientific">marine metagenome</name>
    <dbReference type="NCBI Taxonomy" id="408172"/>
    <lineage>
        <taxon>unclassified sequences</taxon>
        <taxon>metagenomes</taxon>
        <taxon>ecological metagenomes</taxon>
    </lineage>
</organism>
<feature type="transmembrane region" description="Helical" evidence="7">
    <location>
        <begin position="95"/>
        <end position="116"/>
    </location>
</feature>
<feature type="transmembrane region" description="Helical" evidence="7">
    <location>
        <begin position="57"/>
        <end position="83"/>
    </location>
</feature>
<gene>
    <name evidence="9" type="ORF">METZ01_LOCUS232430</name>
</gene>
<feature type="domain" description="Cytochrome c assembly protein" evidence="8">
    <location>
        <begin position="10"/>
        <end position="182"/>
    </location>
</feature>
<evidence type="ECO:0000256" key="5">
    <source>
        <dbReference type="ARBA" id="ARBA00022989"/>
    </source>
</evidence>
<dbReference type="GO" id="GO:0015232">
    <property type="term" value="F:heme transmembrane transporter activity"/>
    <property type="evidence" value="ECO:0007669"/>
    <property type="project" value="InterPro"/>
</dbReference>
<keyword evidence="4" id="KW-0201">Cytochrome c-type biogenesis</keyword>
<dbReference type="AlphaFoldDB" id="A0A382GWV7"/>
<dbReference type="PRINTS" id="PR01386">
    <property type="entry name" value="CCMCBIOGNSIS"/>
</dbReference>
<sequence>MTSSITTASKGSKILGMTSIVGFAVLVLLAFFVTDPDIRFHPETGEEFGQFDAVRLLYLHVPLIIVTYLAFVICAIASAGYLVKLTFWWDSMAHAAGEVGTLTCALVLITGSIWGRPVWNTWWEWGDVRVMSTLILFLLFLGYLALRGAFVSPQRAARPAAIVALIAVLDIPLINRSVEWWENRTL</sequence>
<dbReference type="EMBL" id="UINC01057912">
    <property type="protein sequence ID" value="SVB79576.1"/>
    <property type="molecule type" value="Genomic_DNA"/>
</dbReference>
<dbReference type="InterPro" id="IPR045062">
    <property type="entry name" value="Cyt_c_biogenesis_CcsA/CcmC"/>
</dbReference>
<comment type="subcellular location">
    <subcellularLocation>
        <location evidence="1">Membrane</location>
        <topology evidence="1">Multi-pass membrane protein</topology>
    </subcellularLocation>
</comment>
<evidence type="ECO:0000256" key="2">
    <source>
        <dbReference type="ARBA" id="ARBA00005840"/>
    </source>
</evidence>
<evidence type="ECO:0000256" key="4">
    <source>
        <dbReference type="ARBA" id="ARBA00022748"/>
    </source>
</evidence>
<dbReference type="PANTHER" id="PTHR30071">
    <property type="entry name" value="HEME EXPORTER PROTEIN C"/>
    <property type="match status" value="1"/>
</dbReference>
<evidence type="ECO:0000313" key="9">
    <source>
        <dbReference type="EMBL" id="SVB79576.1"/>
    </source>
</evidence>